<feature type="domain" description="CUB" evidence="11">
    <location>
        <begin position="220"/>
        <end position="299"/>
    </location>
</feature>
<keyword evidence="4 9" id="KW-0378">Hydrolase</keyword>
<evidence type="ECO:0000256" key="5">
    <source>
        <dbReference type="ARBA" id="ARBA00022833"/>
    </source>
</evidence>
<evidence type="ECO:0000256" key="1">
    <source>
        <dbReference type="ARBA" id="ARBA00022536"/>
    </source>
</evidence>
<feature type="active site" evidence="9">
    <location>
        <position position="68"/>
    </location>
</feature>
<evidence type="ECO:0000313" key="14">
    <source>
        <dbReference type="WBParaSite" id="nRc.2.0.1.t16071-RA"/>
    </source>
</evidence>
<dbReference type="SMART" id="SM00235">
    <property type="entry name" value="ZnMc"/>
    <property type="match status" value="1"/>
</dbReference>
<evidence type="ECO:0000256" key="7">
    <source>
        <dbReference type="ARBA" id="ARBA00023157"/>
    </source>
</evidence>
<feature type="binding site" evidence="9">
    <location>
        <position position="77"/>
    </location>
    <ligand>
        <name>Zn(2+)</name>
        <dbReference type="ChEBI" id="CHEBI:29105"/>
        <note>catalytic</note>
    </ligand>
</feature>
<accession>A0A915IQI4</accession>
<dbReference type="PROSITE" id="PS01186">
    <property type="entry name" value="EGF_2"/>
    <property type="match status" value="1"/>
</dbReference>
<evidence type="ECO:0000256" key="2">
    <source>
        <dbReference type="ARBA" id="ARBA00022670"/>
    </source>
</evidence>
<feature type="domain" description="Peptidase M12A" evidence="12">
    <location>
        <begin position="1"/>
        <end position="175"/>
    </location>
</feature>
<evidence type="ECO:0000259" key="12">
    <source>
        <dbReference type="PROSITE" id="PS51864"/>
    </source>
</evidence>
<evidence type="ECO:0000256" key="3">
    <source>
        <dbReference type="ARBA" id="ARBA00022723"/>
    </source>
</evidence>
<dbReference type="Gene3D" id="2.60.120.290">
    <property type="entry name" value="Spermadhesin, CUB domain"/>
    <property type="match status" value="1"/>
</dbReference>
<feature type="binding site" evidence="9">
    <location>
        <position position="71"/>
    </location>
    <ligand>
        <name>Zn(2+)</name>
        <dbReference type="ChEBI" id="CHEBI:29105"/>
        <note>catalytic</note>
    </ligand>
</feature>
<dbReference type="AlphaFoldDB" id="A0A915IQI4"/>
<dbReference type="InterPro" id="IPR024079">
    <property type="entry name" value="MetalloPept_cat_dom_sf"/>
</dbReference>
<dbReference type="PROSITE" id="PS01180">
    <property type="entry name" value="CUB"/>
    <property type="match status" value="1"/>
</dbReference>
<evidence type="ECO:0000256" key="6">
    <source>
        <dbReference type="ARBA" id="ARBA00023049"/>
    </source>
</evidence>
<sequence>MIRLALSYWRNTTCLEFDEPEDQPQASRIIFTRMGWSCNSEVGKNYLMYTQFIYLPDFCFEMGTLVHEISHALGFFHEHSRRDRDNYIQMHYENLHSNLSIPSDSFQKESFIDNHQIPYDYGSLMHYKTLLPKTNISELALKAISTRISFHQKTIGQNDQLSFYDVKLMNEVYCSDLCMTQLKCLHHGFSNPRDCSRCLCPDGFTGIYCEKVMPGVGDPCGGHISLGPRDAIYISSPKYPEKYRRGQECSWLLQTRSQKLVVNIKIVGPKFQTYCDMDHVLCMDYVEIRNSSADLANTGMRMVMASGLKLDQLIEIKVIMAHI</sequence>
<keyword evidence="5 9" id="KW-0862">Zinc</keyword>
<evidence type="ECO:0000256" key="10">
    <source>
        <dbReference type="RuleBase" id="RU361183"/>
    </source>
</evidence>
<feature type="binding site" evidence="9">
    <location>
        <position position="67"/>
    </location>
    <ligand>
        <name>Zn(2+)</name>
        <dbReference type="ChEBI" id="CHEBI:29105"/>
        <note>catalytic</note>
    </ligand>
</feature>
<dbReference type="Pfam" id="PF01400">
    <property type="entry name" value="Astacin"/>
    <property type="match status" value="1"/>
</dbReference>
<keyword evidence="13" id="KW-1185">Reference proteome</keyword>
<dbReference type="OMA" id="FIANNEC"/>
<keyword evidence="3 9" id="KW-0479">Metal-binding</keyword>
<dbReference type="InterPro" id="IPR000859">
    <property type="entry name" value="CUB_dom"/>
</dbReference>
<dbReference type="InterPro" id="IPR035914">
    <property type="entry name" value="Sperma_CUB_dom_sf"/>
</dbReference>
<dbReference type="PROSITE" id="PS51864">
    <property type="entry name" value="ASTACIN"/>
    <property type="match status" value="1"/>
</dbReference>
<reference evidence="14" key="1">
    <citation type="submission" date="2022-11" db="UniProtKB">
        <authorList>
            <consortium name="WormBaseParasite"/>
        </authorList>
    </citation>
    <scope>IDENTIFICATION</scope>
</reference>
<dbReference type="InterPro" id="IPR000742">
    <property type="entry name" value="EGF"/>
</dbReference>
<keyword evidence="2 9" id="KW-0645">Protease</keyword>
<dbReference type="SUPFAM" id="SSF49854">
    <property type="entry name" value="Spermadhesin, CUB domain"/>
    <property type="match status" value="1"/>
</dbReference>
<dbReference type="Gene3D" id="3.40.390.10">
    <property type="entry name" value="Collagenase (Catalytic Domain)"/>
    <property type="match status" value="1"/>
</dbReference>
<evidence type="ECO:0000256" key="9">
    <source>
        <dbReference type="PROSITE-ProRule" id="PRU01211"/>
    </source>
</evidence>
<dbReference type="WBParaSite" id="nRc.2.0.1.t16071-RA">
    <property type="protein sequence ID" value="nRc.2.0.1.t16071-RA"/>
    <property type="gene ID" value="nRc.2.0.1.g16071"/>
</dbReference>
<keyword evidence="6 9" id="KW-0482">Metalloprotease</keyword>
<evidence type="ECO:0000256" key="8">
    <source>
        <dbReference type="PROSITE-ProRule" id="PRU00059"/>
    </source>
</evidence>
<evidence type="ECO:0000313" key="13">
    <source>
        <dbReference type="Proteomes" id="UP000887565"/>
    </source>
</evidence>
<dbReference type="GO" id="GO:0006508">
    <property type="term" value="P:proteolysis"/>
    <property type="evidence" value="ECO:0007669"/>
    <property type="project" value="UniProtKB-KW"/>
</dbReference>
<dbReference type="GO" id="GO:0004222">
    <property type="term" value="F:metalloendopeptidase activity"/>
    <property type="evidence" value="ECO:0007669"/>
    <property type="project" value="UniProtKB-UniRule"/>
</dbReference>
<dbReference type="Proteomes" id="UP000887565">
    <property type="component" value="Unplaced"/>
</dbReference>
<dbReference type="GO" id="GO:0008270">
    <property type="term" value="F:zinc ion binding"/>
    <property type="evidence" value="ECO:0007669"/>
    <property type="project" value="UniProtKB-UniRule"/>
</dbReference>
<dbReference type="PROSITE" id="PS00022">
    <property type="entry name" value="EGF_1"/>
    <property type="match status" value="1"/>
</dbReference>
<dbReference type="EC" id="3.4.24.-" evidence="10"/>
<dbReference type="InterPro" id="IPR001506">
    <property type="entry name" value="Peptidase_M12A"/>
</dbReference>
<comment type="caution">
    <text evidence="8">Lacks conserved residue(s) required for the propagation of feature annotation.</text>
</comment>
<name>A0A915IQI4_ROMCU</name>
<keyword evidence="7" id="KW-1015">Disulfide bond</keyword>
<organism evidence="13 14">
    <name type="scientific">Romanomermis culicivorax</name>
    <name type="common">Nematode worm</name>
    <dbReference type="NCBI Taxonomy" id="13658"/>
    <lineage>
        <taxon>Eukaryota</taxon>
        <taxon>Metazoa</taxon>
        <taxon>Ecdysozoa</taxon>
        <taxon>Nematoda</taxon>
        <taxon>Enoplea</taxon>
        <taxon>Dorylaimia</taxon>
        <taxon>Mermithida</taxon>
        <taxon>Mermithoidea</taxon>
        <taxon>Mermithidae</taxon>
        <taxon>Romanomermis</taxon>
    </lineage>
</organism>
<dbReference type="PANTHER" id="PTHR10127:SF813">
    <property type="entry name" value="ZINC METALLOPROTEINASE DPY-31"/>
    <property type="match status" value="1"/>
</dbReference>
<dbReference type="InterPro" id="IPR006026">
    <property type="entry name" value="Peptidase_Metallo"/>
</dbReference>
<evidence type="ECO:0000259" key="11">
    <source>
        <dbReference type="PROSITE" id="PS01180"/>
    </source>
</evidence>
<dbReference type="Pfam" id="PF00431">
    <property type="entry name" value="CUB"/>
    <property type="match status" value="1"/>
</dbReference>
<protein>
    <recommendedName>
        <fullName evidence="10">Metalloendopeptidase</fullName>
        <ecNumber evidence="10">3.4.24.-</ecNumber>
    </recommendedName>
</protein>
<comment type="cofactor">
    <cofactor evidence="9 10">
        <name>Zn(2+)</name>
        <dbReference type="ChEBI" id="CHEBI:29105"/>
    </cofactor>
    <text evidence="9 10">Binds 1 zinc ion per subunit.</text>
</comment>
<dbReference type="SUPFAM" id="SSF55486">
    <property type="entry name" value="Metalloproteases ('zincins'), catalytic domain"/>
    <property type="match status" value="1"/>
</dbReference>
<keyword evidence="1" id="KW-0245">EGF-like domain</keyword>
<dbReference type="PRINTS" id="PR00480">
    <property type="entry name" value="ASTACIN"/>
</dbReference>
<proteinExistence type="predicted"/>
<dbReference type="PANTHER" id="PTHR10127">
    <property type="entry name" value="DISCOIDIN, CUB, EGF, LAMININ , AND ZINC METALLOPROTEASE DOMAIN CONTAINING"/>
    <property type="match status" value="1"/>
</dbReference>
<evidence type="ECO:0000256" key="4">
    <source>
        <dbReference type="ARBA" id="ARBA00022801"/>
    </source>
</evidence>